<dbReference type="SUPFAM" id="SSF47459">
    <property type="entry name" value="HLH, helix-loop-helix DNA-binding domain"/>
    <property type="match status" value="1"/>
</dbReference>
<dbReference type="InterPro" id="IPR036638">
    <property type="entry name" value="HLH_DNA-bd_sf"/>
</dbReference>
<dbReference type="GO" id="GO:0005634">
    <property type="term" value="C:nucleus"/>
    <property type="evidence" value="ECO:0007669"/>
    <property type="project" value="UniProtKB-SubCell"/>
</dbReference>
<evidence type="ECO:0000256" key="4">
    <source>
        <dbReference type="ARBA" id="ARBA00023242"/>
    </source>
</evidence>
<evidence type="ECO:0000313" key="7">
    <source>
        <dbReference type="EMBL" id="KAK2155497.1"/>
    </source>
</evidence>
<feature type="region of interest" description="Disordered" evidence="5">
    <location>
        <begin position="178"/>
        <end position="210"/>
    </location>
</feature>
<protein>
    <recommendedName>
        <fullName evidence="6">BHLH domain-containing protein</fullName>
    </recommendedName>
</protein>
<dbReference type="PANTHER" id="PTHR23349:SF108">
    <property type="entry name" value="BHLH DOMAIN-CONTAINING PROTEIN"/>
    <property type="match status" value="1"/>
</dbReference>
<keyword evidence="4" id="KW-0539">Nucleus</keyword>
<keyword evidence="2" id="KW-0524">Neurogenesis</keyword>
<sequence length="277" mass="30669">MRGDNNIYSMPSCMYSSGTPRAAIPGQNHFVPDTGYTMQTPADCSRILAASGRHTPDQWYAPFGSPPGSVAGYDASSDGSKVKKAGKRSTYKHIPHRDKPPHLVQRRNARERRRVQAVNNAFVRLRRHIPHENKNKRLSKVKTLRIAIDYISQLQQMIKDHDAGITNPYQPAPMARSRRVAFSRRPDHASRANAPGGSNGPGYESAPSLSRRFRRPNPIFEIKHFLVTTTAATAAAAPPSSQLPSNVVNRIRRPNGCGAPSTRERAVAFYLPTPNDD</sequence>
<dbReference type="AlphaFoldDB" id="A0AAD9N379"/>
<dbReference type="InterPro" id="IPR011598">
    <property type="entry name" value="bHLH_dom"/>
</dbReference>
<dbReference type="Pfam" id="PF00010">
    <property type="entry name" value="HLH"/>
    <property type="match status" value="1"/>
</dbReference>
<feature type="region of interest" description="Disordered" evidence="5">
    <location>
        <begin position="234"/>
        <end position="263"/>
    </location>
</feature>
<dbReference type="PANTHER" id="PTHR23349">
    <property type="entry name" value="BASIC HELIX-LOOP-HELIX TRANSCRIPTION FACTOR, TWIST"/>
    <property type="match status" value="1"/>
</dbReference>
<dbReference type="EMBL" id="JAODUP010000238">
    <property type="protein sequence ID" value="KAK2155497.1"/>
    <property type="molecule type" value="Genomic_DNA"/>
</dbReference>
<dbReference type="InterPro" id="IPR050283">
    <property type="entry name" value="E-box_TF_Regulators"/>
</dbReference>
<keyword evidence="8" id="KW-1185">Reference proteome</keyword>
<dbReference type="Proteomes" id="UP001208570">
    <property type="component" value="Unassembled WGS sequence"/>
</dbReference>
<organism evidence="7 8">
    <name type="scientific">Paralvinella palmiformis</name>
    <dbReference type="NCBI Taxonomy" id="53620"/>
    <lineage>
        <taxon>Eukaryota</taxon>
        <taxon>Metazoa</taxon>
        <taxon>Spiralia</taxon>
        <taxon>Lophotrochozoa</taxon>
        <taxon>Annelida</taxon>
        <taxon>Polychaeta</taxon>
        <taxon>Sedentaria</taxon>
        <taxon>Canalipalpata</taxon>
        <taxon>Terebellida</taxon>
        <taxon>Terebelliformia</taxon>
        <taxon>Alvinellidae</taxon>
        <taxon>Paralvinella</taxon>
    </lineage>
</organism>
<dbReference type="GO" id="GO:0046983">
    <property type="term" value="F:protein dimerization activity"/>
    <property type="evidence" value="ECO:0007669"/>
    <property type="project" value="InterPro"/>
</dbReference>
<feature type="domain" description="BHLH" evidence="6">
    <location>
        <begin position="102"/>
        <end position="154"/>
    </location>
</feature>
<feature type="compositionally biased region" description="Polar residues" evidence="5">
    <location>
        <begin position="239"/>
        <end position="248"/>
    </location>
</feature>
<dbReference type="FunFam" id="4.10.280.10:FF:000029">
    <property type="entry name" value="Achaete-scute family bHLH transcription factor 1"/>
    <property type="match status" value="1"/>
</dbReference>
<dbReference type="GO" id="GO:0007399">
    <property type="term" value="P:nervous system development"/>
    <property type="evidence" value="ECO:0007669"/>
    <property type="project" value="UniProtKB-KW"/>
</dbReference>
<evidence type="ECO:0000256" key="3">
    <source>
        <dbReference type="ARBA" id="ARBA00023125"/>
    </source>
</evidence>
<keyword evidence="3" id="KW-0238">DNA-binding</keyword>
<dbReference type="Gene3D" id="4.10.280.10">
    <property type="entry name" value="Helix-loop-helix DNA-binding domain"/>
    <property type="match status" value="1"/>
</dbReference>
<dbReference type="GO" id="GO:0000977">
    <property type="term" value="F:RNA polymerase II transcription regulatory region sequence-specific DNA binding"/>
    <property type="evidence" value="ECO:0007669"/>
    <property type="project" value="TreeGrafter"/>
</dbReference>
<comment type="subcellular location">
    <subcellularLocation>
        <location evidence="1">Nucleus</location>
    </subcellularLocation>
</comment>
<dbReference type="CDD" id="cd11418">
    <property type="entry name" value="bHLH_TS_ASCL"/>
    <property type="match status" value="1"/>
</dbReference>
<comment type="caution">
    <text evidence="7">The sequence shown here is derived from an EMBL/GenBank/DDBJ whole genome shotgun (WGS) entry which is preliminary data.</text>
</comment>
<name>A0AAD9N379_9ANNE</name>
<evidence type="ECO:0000313" key="8">
    <source>
        <dbReference type="Proteomes" id="UP001208570"/>
    </source>
</evidence>
<accession>A0AAD9N379</accession>
<evidence type="ECO:0000256" key="1">
    <source>
        <dbReference type="ARBA" id="ARBA00004123"/>
    </source>
</evidence>
<dbReference type="SMART" id="SM00353">
    <property type="entry name" value="HLH"/>
    <property type="match status" value="1"/>
</dbReference>
<evidence type="ECO:0000259" key="6">
    <source>
        <dbReference type="PROSITE" id="PS50888"/>
    </source>
</evidence>
<reference evidence="7" key="1">
    <citation type="journal article" date="2023" name="Mol. Biol. Evol.">
        <title>Third-Generation Sequencing Reveals the Adaptive Role of the Epigenome in Three Deep-Sea Polychaetes.</title>
        <authorList>
            <person name="Perez M."/>
            <person name="Aroh O."/>
            <person name="Sun Y."/>
            <person name="Lan Y."/>
            <person name="Juniper S.K."/>
            <person name="Young C.R."/>
            <person name="Angers B."/>
            <person name="Qian P.Y."/>
        </authorList>
    </citation>
    <scope>NUCLEOTIDE SEQUENCE</scope>
    <source>
        <strain evidence="7">P08H-3</strain>
    </source>
</reference>
<gene>
    <name evidence="7" type="ORF">LSH36_238g01060</name>
</gene>
<evidence type="ECO:0000256" key="2">
    <source>
        <dbReference type="ARBA" id="ARBA00022902"/>
    </source>
</evidence>
<dbReference type="PROSITE" id="PS50888">
    <property type="entry name" value="BHLH"/>
    <property type="match status" value="1"/>
</dbReference>
<evidence type="ECO:0000256" key="5">
    <source>
        <dbReference type="SAM" id="MobiDB-lite"/>
    </source>
</evidence>
<proteinExistence type="predicted"/>
<dbReference type="GO" id="GO:0000981">
    <property type="term" value="F:DNA-binding transcription factor activity, RNA polymerase II-specific"/>
    <property type="evidence" value="ECO:0007669"/>
    <property type="project" value="TreeGrafter"/>
</dbReference>